<dbReference type="SUPFAM" id="SSF69304">
    <property type="entry name" value="Tricorn protease N-terminal domain"/>
    <property type="match status" value="1"/>
</dbReference>
<feature type="signal peptide" evidence="1">
    <location>
        <begin position="1"/>
        <end position="19"/>
    </location>
</feature>
<evidence type="ECO:0008006" key="4">
    <source>
        <dbReference type="Google" id="ProtNLM"/>
    </source>
</evidence>
<dbReference type="Proteomes" id="UP000430508">
    <property type="component" value="Chromosome"/>
</dbReference>
<dbReference type="RefSeq" id="WP_158208465.1">
    <property type="nucleotide sequence ID" value="NZ_CP046996.1"/>
</dbReference>
<reference evidence="2 3" key="1">
    <citation type="submission" date="2019-12" db="EMBL/GenBank/DDBJ databases">
        <title>Sequence classification of anaerobic respiratory reductive dehalogenases: First we see many, then we see few.</title>
        <authorList>
            <person name="Molenda O."/>
            <person name="Puentes Jacome L.A."/>
            <person name="Cao X."/>
            <person name="Nesbo C.L."/>
            <person name="Tang S."/>
            <person name="Morson N."/>
            <person name="Patron J."/>
            <person name="Lomheim L."/>
            <person name="Wishart D.S."/>
            <person name="Edwards E.A."/>
        </authorList>
    </citation>
    <scope>NUCLEOTIDE SEQUENCE [LARGE SCALE GENOMIC DNA]</scope>
    <source>
        <strain evidence="2 3">12DCA</strain>
    </source>
</reference>
<proteinExistence type="predicted"/>
<keyword evidence="1" id="KW-0732">Signal</keyword>
<sequence>MNKILICIFSFLLSISLIGCSTTQDYLKNQVDTTTQANEKLLNAKEENYKQTFGNVKILTVRAQLPDGRPWTELGISNKGEVFGIVPRNNEETSELIIFDVTNNKLRKIYSLSDDFQIYNFKFNDNYLVWIETTNSLDSSRLVVYDRKNDKSEVINQINNRATQIPLDDIALGSNYLLWSSGKENYDKVDYKIMKYSMETKKISVFMENAAKPIIGEYFIAWLGPEDERLQNSAIFFNDLRDTSVKKIITSQNPQYLSTDGNSIIFSGVDKLDKNIKRISLLENGQIKIIRESATDYFEFPEISSNFIGWRGTTKLYVYCRANNKIAVLTEEFASYTNAYVSDNFILWHSPVIKDENEAKEKATEQGAYLSDLHIINVQDIK</sequence>
<evidence type="ECO:0000313" key="2">
    <source>
        <dbReference type="EMBL" id="QHA01184.1"/>
    </source>
</evidence>
<evidence type="ECO:0000256" key="1">
    <source>
        <dbReference type="SAM" id="SignalP"/>
    </source>
</evidence>
<dbReference type="EMBL" id="CP046996">
    <property type="protein sequence ID" value="QHA01184.1"/>
    <property type="molecule type" value="Genomic_DNA"/>
</dbReference>
<feature type="chain" id="PRO_5039642133" description="Lipoprotein" evidence="1">
    <location>
        <begin position="20"/>
        <end position="382"/>
    </location>
</feature>
<evidence type="ECO:0000313" key="3">
    <source>
        <dbReference type="Proteomes" id="UP000430508"/>
    </source>
</evidence>
<dbReference type="PROSITE" id="PS51257">
    <property type="entry name" value="PROKAR_LIPOPROTEIN"/>
    <property type="match status" value="1"/>
</dbReference>
<dbReference type="AlphaFoldDB" id="A0A857DIS0"/>
<organism evidence="2 3">
    <name type="scientific">Dehalobacter restrictus</name>
    <dbReference type="NCBI Taxonomy" id="55583"/>
    <lineage>
        <taxon>Bacteria</taxon>
        <taxon>Bacillati</taxon>
        <taxon>Bacillota</taxon>
        <taxon>Clostridia</taxon>
        <taxon>Eubacteriales</taxon>
        <taxon>Desulfitobacteriaceae</taxon>
        <taxon>Dehalobacter</taxon>
    </lineage>
</organism>
<accession>A0A857DIS0</accession>
<gene>
    <name evidence="2" type="ORF">GQ588_11320</name>
</gene>
<name>A0A857DIS0_9FIRM</name>
<protein>
    <recommendedName>
        <fullName evidence="4">Lipoprotein</fullName>
    </recommendedName>
</protein>